<dbReference type="PANTHER" id="PTHR43861:SF3">
    <property type="entry name" value="PUTATIVE (AFU_ORTHOLOGUE AFUA_2G14390)-RELATED"/>
    <property type="match status" value="1"/>
</dbReference>
<dbReference type="GO" id="GO:0008168">
    <property type="term" value="F:methyltransferase activity"/>
    <property type="evidence" value="ECO:0007669"/>
    <property type="project" value="UniProtKB-KW"/>
</dbReference>
<keyword evidence="4" id="KW-1185">Reference proteome</keyword>
<organism evidence="3 4">
    <name type="scientific">Pandoraea aquatica</name>
    <dbReference type="NCBI Taxonomy" id="2508290"/>
    <lineage>
        <taxon>Bacteria</taxon>
        <taxon>Pseudomonadati</taxon>
        <taxon>Pseudomonadota</taxon>
        <taxon>Betaproteobacteria</taxon>
        <taxon>Burkholderiales</taxon>
        <taxon>Burkholderiaceae</taxon>
        <taxon>Pandoraea</taxon>
    </lineage>
</organism>
<feature type="domain" description="Methyltransferase" evidence="2">
    <location>
        <begin position="47"/>
        <end position="145"/>
    </location>
</feature>
<dbReference type="Proteomes" id="UP000366819">
    <property type="component" value="Unassembled WGS sequence"/>
</dbReference>
<dbReference type="SUPFAM" id="SSF53335">
    <property type="entry name" value="S-adenosyl-L-methionine-dependent methyltransferases"/>
    <property type="match status" value="1"/>
</dbReference>
<evidence type="ECO:0000256" key="1">
    <source>
        <dbReference type="ARBA" id="ARBA00022679"/>
    </source>
</evidence>
<gene>
    <name evidence="3" type="ORF">PAQ31011_00397</name>
</gene>
<sequence>MQQDTIAMFDQHAATYDQTWSAMTPLRDALQMVLDNVFAPLPSEANVLCVGAGTGAEILYLAERHPGWRFTAVEPSGPMLEVFRGKAEAQGIASRCVFHQGFLDALPESEPFDGATSILVSQFVTDPTERRAFFRAIADRLKPGGYLASADLACDMTSEAGRRLLEVWFSMMSVSPEARDRAKAIYGTLVAVVPPEAMDDIIWEGGFDEPVRFFQSGLIHAWFARQAL</sequence>
<accession>A0A5E4RX47</accession>
<dbReference type="CDD" id="cd02440">
    <property type="entry name" value="AdoMet_MTases"/>
    <property type="match status" value="1"/>
</dbReference>
<reference evidence="3 4" key="1">
    <citation type="submission" date="2019-08" db="EMBL/GenBank/DDBJ databases">
        <authorList>
            <person name="Peeters C."/>
        </authorList>
    </citation>
    <scope>NUCLEOTIDE SEQUENCE [LARGE SCALE GENOMIC DNA]</scope>
    <source>
        <strain evidence="3 4">LMG 31011</strain>
    </source>
</reference>
<name>A0A5E4RX47_9BURK</name>
<evidence type="ECO:0000313" key="3">
    <source>
        <dbReference type="EMBL" id="VVD66992.1"/>
    </source>
</evidence>
<dbReference type="OrthoDB" id="8558926at2"/>
<protein>
    <submittedName>
        <fullName evidence="3">SAM-dependent methyltransferase</fullName>
    </submittedName>
</protein>
<dbReference type="Pfam" id="PF13649">
    <property type="entry name" value="Methyltransf_25"/>
    <property type="match status" value="1"/>
</dbReference>
<dbReference type="InterPro" id="IPR029063">
    <property type="entry name" value="SAM-dependent_MTases_sf"/>
</dbReference>
<dbReference type="GO" id="GO:0032259">
    <property type="term" value="P:methylation"/>
    <property type="evidence" value="ECO:0007669"/>
    <property type="project" value="UniProtKB-KW"/>
</dbReference>
<dbReference type="InterPro" id="IPR041698">
    <property type="entry name" value="Methyltransf_25"/>
</dbReference>
<dbReference type="PANTHER" id="PTHR43861">
    <property type="entry name" value="TRANS-ACONITATE 2-METHYLTRANSFERASE-RELATED"/>
    <property type="match status" value="1"/>
</dbReference>
<evidence type="ECO:0000259" key="2">
    <source>
        <dbReference type="Pfam" id="PF13649"/>
    </source>
</evidence>
<dbReference type="EMBL" id="CABPSN010000001">
    <property type="protein sequence ID" value="VVD66992.1"/>
    <property type="molecule type" value="Genomic_DNA"/>
</dbReference>
<dbReference type="Gene3D" id="3.40.50.150">
    <property type="entry name" value="Vaccinia Virus protein VP39"/>
    <property type="match status" value="1"/>
</dbReference>
<keyword evidence="3" id="KW-0489">Methyltransferase</keyword>
<proteinExistence type="predicted"/>
<keyword evidence="1 3" id="KW-0808">Transferase</keyword>
<evidence type="ECO:0000313" key="4">
    <source>
        <dbReference type="Proteomes" id="UP000366819"/>
    </source>
</evidence>
<dbReference type="AlphaFoldDB" id="A0A5E4RX47"/>
<dbReference type="RefSeq" id="WP_150574240.1">
    <property type="nucleotide sequence ID" value="NZ_CABPSN010000001.1"/>
</dbReference>